<dbReference type="GO" id="GO:0005886">
    <property type="term" value="C:plasma membrane"/>
    <property type="evidence" value="ECO:0007669"/>
    <property type="project" value="UniProtKB-SubCell"/>
</dbReference>
<evidence type="ECO:0000256" key="1">
    <source>
        <dbReference type="ARBA" id="ARBA00004202"/>
    </source>
</evidence>
<evidence type="ECO:0000256" key="7">
    <source>
        <dbReference type="ARBA" id="ARBA00022840"/>
    </source>
</evidence>
<proteinExistence type="inferred from homology"/>
<gene>
    <name evidence="11" type="ORF">BDD41_2276</name>
</gene>
<keyword evidence="10" id="KW-0472">Membrane</keyword>
<comment type="subcellular location">
    <subcellularLocation>
        <location evidence="1">Cell membrane</location>
        <topology evidence="1">Peripheral membrane protein</topology>
    </subcellularLocation>
</comment>
<keyword evidence="8" id="KW-0408">Iron</keyword>
<dbReference type="InterPro" id="IPR017871">
    <property type="entry name" value="ABC_transporter-like_CS"/>
</dbReference>
<keyword evidence="6" id="KW-0547">Nucleotide-binding</keyword>
<dbReference type="PANTHER" id="PTHR42771:SF3">
    <property type="entry name" value="PETROBACTIN IMPORT ATP-BINDING PROTEIN YCLP"/>
    <property type="match status" value="1"/>
</dbReference>
<evidence type="ECO:0000313" key="12">
    <source>
        <dbReference type="Proteomes" id="UP000256941"/>
    </source>
</evidence>
<dbReference type="InterPro" id="IPR051535">
    <property type="entry name" value="Siderophore_ABC-ATPase"/>
</dbReference>
<comment type="similarity">
    <text evidence="2">Belongs to the ABC transporter superfamily.</text>
</comment>
<keyword evidence="9" id="KW-0406">Ion transport</keyword>
<comment type="caution">
    <text evidence="11">The sequence shown here is derived from an EMBL/GenBank/DDBJ whole genome shotgun (WGS) entry which is preliminary data.</text>
</comment>
<dbReference type="GO" id="GO:0005524">
    <property type="term" value="F:ATP binding"/>
    <property type="evidence" value="ECO:0007669"/>
    <property type="project" value="UniProtKB-KW"/>
</dbReference>
<evidence type="ECO:0000313" key="11">
    <source>
        <dbReference type="EMBL" id="REF69566.1"/>
    </source>
</evidence>
<dbReference type="SMART" id="SM00382">
    <property type="entry name" value="AAA"/>
    <property type="match status" value="1"/>
</dbReference>
<dbReference type="AlphaFoldDB" id="A0A369U539"/>
<keyword evidence="4" id="KW-1003">Cell membrane</keyword>
<dbReference type="PROSITE" id="PS00211">
    <property type="entry name" value="ABC_TRANSPORTER_1"/>
    <property type="match status" value="1"/>
</dbReference>
<evidence type="ECO:0000256" key="5">
    <source>
        <dbReference type="ARBA" id="ARBA00022496"/>
    </source>
</evidence>
<protein>
    <submittedName>
        <fullName evidence="11">Iron complex transport system ATP-binding protein</fullName>
    </submittedName>
</protein>
<dbReference type="RefSeq" id="WP_114535171.1">
    <property type="nucleotide sequence ID" value="NZ_CP038197.1"/>
</dbReference>
<dbReference type="InterPro" id="IPR003593">
    <property type="entry name" value="AAA+_ATPase"/>
</dbReference>
<dbReference type="GO" id="GO:0006826">
    <property type="term" value="P:iron ion transport"/>
    <property type="evidence" value="ECO:0007669"/>
    <property type="project" value="UniProtKB-KW"/>
</dbReference>
<evidence type="ECO:0000256" key="6">
    <source>
        <dbReference type="ARBA" id="ARBA00022741"/>
    </source>
</evidence>
<dbReference type="Proteomes" id="UP000256941">
    <property type="component" value="Unassembled WGS sequence"/>
</dbReference>
<reference evidence="11 12" key="1">
    <citation type="submission" date="2018-08" db="EMBL/GenBank/DDBJ databases">
        <title>Genomic Encyclopedia of Archaeal and Bacterial Type Strains, Phase II (KMG-II): from individual species to whole genera.</title>
        <authorList>
            <person name="Goeker M."/>
        </authorList>
    </citation>
    <scope>NUCLEOTIDE SEQUENCE [LARGE SCALE GENOMIC DNA]</scope>
    <source>
        <strain evidence="11 12">DSM 17099</strain>
    </source>
</reference>
<dbReference type="InterPro" id="IPR003439">
    <property type="entry name" value="ABC_transporter-like_ATP-bd"/>
</dbReference>
<name>A0A369U539_PARVE</name>
<accession>A0A369U539</accession>
<dbReference type="SUPFAM" id="SSF52540">
    <property type="entry name" value="P-loop containing nucleoside triphosphate hydrolases"/>
    <property type="match status" value="1"/>
</dbReference>
<keyword evidence="7 11" id="KW-0067">ATP-binding</keyword>
<organism evidence="11 12">
    <name type="scientific">Paracoccus versutus</name>
    <name type="common">Thiobacillus versutus</name>
    <dbReference type="NCBI Taxonomy" id="34007"/>
    <lineage>
        <taxon>Bacteria</taxon>
        <taxon>Pseudomonadati</taxon>
        <taxon>Pseudomonadota</taxon>
        <taxon>Alphaproteobacteria</taxon>
        <taxon>Rhodobacterales</taxon>
        <taxon>Paracoccaceae</taxon>
        <taxon>Paracoccus</taxon>
    </lineage>
</organism>
<sequence>MIEISNLCKSYGATPVLHDVSLSLPRGGITSLIGPNGAGKSTLLSLIARLIAPDSGSVTVDGLDVTRAPGPVLARRLAILRQENHLVARLTVRELVGFGRFPHSAGRLTPQDRAAIDRALDYLELAPLADRFIDQLSGGQRQRAFVAMVLAQDTDYLLLDEPLNNLDMKHAQAMMRLLASAARELGKTVIVVLHDINFASCHSDRIVAMRQGRIFAAGTPAQIVTPDLLGELYEMQIAVREIDGQRIALFYG</sequence>
<evidence type="ECO:0000256" key="8">
    <source>
        <dbReference type="ARBA" id="ARBA00023004"/>
    </source>
</evidence>
<evidence type="ECO:0000256" key="2">
    <source>
        <dbReference type="ARBA" id="ARBA00005417"/>
    </source>
</evidence>
<dbReference type="CDD" id="cd03214">
    <property type="entry name" value="ABC_Iron-Siderophores_B12_Hemin"/>
    <property type="match status" value="1"/>
</dbReference>
<dbReference type="PROSITE" id="PS50893">
    <property type="entry name" value="ABC_TRANSPORTER_2"/>
    <property type="match status" value="1"/>
</dbReference>
<dbReference type="InterPro" id="IPR027417">
    <property type="entry name" value="P-loop_NTPase"/>
</dbReference>
<evidence type="ECO:0000256" key="3">
    <source>
        <dbReference type="ARBA" id="ARBA00022448"/>
    </source>
</evidence>
<dbReference type="PANTHER" id="PTHR42771">
    <property type="entry name" value="IRON(3+)-HYDROXAMATE IMPORT ATP-BINDING PROTEIN FHUC"/>
    <property type="match status" value="1"/>
</dbReference>
<accession>A0A3D9XGD0</accession>
<dbReference type="FunFam" id="3.40.50.300:FF:000134">
    <property type="entry name" value="Iron-enterobactin ABC transporter ATP-binding protein"/>
    <property type="match status" value="1"/>
</dbReference>
<keyword evidence="5" id="KW-0410">Iron transport</keyword>
<dbReference type="GO" id="GO:0016887">
    <property type="term" value="F:ATP hydrolysis activity"/>
    <property type="evidence" value="ECO:0007669"/>
    <property type="project" value="InterPro"/>
</dbReference>
<evidence type="ECO:0000256" key="9">
    <source>
        <dbReference type="ARBA" id="ARBA00023065"/>
    </source>
</evidence>
<dbReference type="Gene3D" id="3.40.50.300">
    <property type="entry name" value="P-loop containing nucleotide triphosphate hydrolases"/>
    <property type="match status" value="1"/>
</dbReference>
<keyword evidence="3" id="KW-0813">Transport</keyword>
<dbReference type="EMBL" id="QTUJ01000002">
    <property type="protein sequence ID" value="REF69566.1"/>
    <property type="molecule type" value="Genomic_DNA"/>
</dbReference>
<evidence type="ECO:0000256" key="10">
    <source>
        <dbReference type="ARBA" id="ARBA00023136"/>
    </source>
</evidence>
<evidence type="ECO:0000256" key="4">
    <source>
        <dbReference type="ARBA" id="ARBA00022475"/>
    </source>
</evidence>
<dbReference type="Pfam" id="PF00005">
    <property type="entry name" value="ABC_tran"/>
    <property type="match status" value="1"/>
</dbReference>